<name>A0A1D8A7Q6_9SPHN</name>
<dbReference type="RefSeq" id="WP_051211520.1">
    <property type="nucleotide sequence ID" value="NZ_CP017075.1"/>
</dbReference>
<evidence type="ECO:0008006" key="3">
    <source>
        <dbReference type="Google" id="ProtNLM"/>
    </source>
</evidence>
<dbReference type="Gene3D" id="1.10.10.1150">
    <property type="entry name" value="Coenzyme PQQ synthesis protein D (PqqD)"/>
    <property type="match status" value="1"/>
</dbReference>
<accession>A0A1D8A7Q6</accession>
<organism evidence="1 2">
    <name type="scientific">Novosphingobium resinovorum</name>
    <dbReference type="NCBI Taxonomy" id="158500"/>
    <lineage>
        <taxon>Bacteria</taxon>
        <taxon>Pseudomonadati</taxon>
        <taxon>Pseudomonadota</taxon>
        <taxon>Alphaproteobacteria</taxon>
        <taxon>Sphingomonadales</taxon>
        <taxon>Sphingomonadaceae</taxon>
        <taxon>Novosphingobium</taxon>
    </lineage>
</organism>
<proteinExistence type="predicted"/>
<protein>
    <recommendedName>
        <fullName evidence="3">PqqD family protein</fullName>
    </recommendedName>
</protein>
<dbReference type="Proteomes" id="UP000094626">
    <property type="component" value="Chromosome"/>
</dbReference>
<gene>
    <name evidence="1" type="ORF">BES08_16130</name>
</gene>
<dbReference type="EMBL" id="CP017075">
    <property type="protein sequence ID" value="AOR78110.1"/>
    <property type="molecule type" value="Genomic_DNA"/>
</dbReference>
<dbReference type="InterPro" id="IPR008792">
    <property type="entry name" value="PQQD"/>
</dbReference>
<dbReference type="InterPro" id="IPR041881">
    <property type="entry name" value="PqqD_sf"/>
</dbReference>
<reference evidence="2" key="1">
    <citation type="journal article" date="2017" name="J. Biotechnol.">
        <title>Complete genome sequence of Novosphingobium resinovorum SA1, a versatile xenobiotic-degrading bacterium capable of utilizing sulfanilic acid.</title>
        <authorList>
            <person name="Hegedus B."/>
            <person name="Kos P.B."/>
            <person name="Balint B."/>
            <person name="Maroti G."/>
            <person name="Gan H.M."/>
            <person name="Perei K."/>
            <person name="Rakhely G."/>
        </authorList>
    </citation>
    <scope>NUCLEOTIDE SEQUENCE [LARGE SCALE GENOMIC DNA]</scope>
    <source>
        <strain evidence="2">SA1</strain>
    </source>
</reference>
<dbReference type="Pfam" id="PF05402">
    <property type="entry name" value="PqqD"/>
    <property type="match status" value="1"/>
</dbReference>
<evidence type="ECO:0000313" key="1">
    <source>
        <dbReference type="EMBL" id="AOR78110.1"/>
    </source>
</evidence>
<dbReference type="AlphaFoldDB" id="A0A1D8A7Q6"/>
<evidence type="ECO:0000313" key="2">
    <source>
        <dbReference type="Proteomes" id="UP000094626"/>
    </source>
</evidence>
<sequence>MATTYLETFTKVPTTATAEIDGQLVALDIQAGICFGLDPVATHIWKLLDAYPTADRLCAALLELYDVDPATCEEQTLSLLHELADIGLISRA</sequence>
<keyword evidence="2" id="KW-1185">Reference proteome</keyword>
<dbReference type="KEGG" id="nre:BES08_16130"/>